<accession>A0A8D8QHX2</accession>
<dbReference type="EMBL" id="HBUF01077483">
    <property type="protein sequence ID" value="CAG6631632.1"/>
    <property type="molecule type" value="Transcribed_RNA"/>
</dbReference>
<reference evidence="1" key="1">
    <citation type="submission" date="2021-05" db="EMBL/GenBank/DDBJ databases">
        <authorList>
            <person name="Alioto T."/>
            <person name="Alioto T."/>
            <person name="Gomez Garrido J."/>
        </authorList>
    </citation>
    <scope>NUCLEOTIDE SEQUENCE</scope>
</reference>
<protein>
    <submittedName>
        <fullName evidence="1">Uncharacterized protein</fullName>
    </submittedName>
</protein>
<evidence type="ECO:0000313" key="1">
    <source>
        <dbReference type="EMBL" id="CAG6631632.1"/>
    </source>
</evidence>
<organism evidence="1">
    <name type="scientific">Cacopsylla melanoneura</name>
    <dbReference type="NCBI Taxonomy" id="428564"/>
    <lineage>
        <taxon>Eukaryota</taxon>
        <taxon>Metazoa</taxon>
        <taxon>Ecdysozoa</taxon>
        <taxon>Arthropoda</taxon>
        <taxon>Hexapoda</taxon>
        <taxon>Insecta</taxon>
        <taxon>Pterygota</taxon>
        <taxon>Neoptera</taxon>
        <taxon>Paraneoptera</taxon>
        <taxon>Hemiptera</taxon>
        <taxon>Sternorrhyncha</taxon>
        <taxon>Psylloidea</taxon>
        <taxon>Psyllidae</taxon>
        <taxon>Psyllinae</taxon>
        <taxon>Cacopsylla</taxon>
    </lineage>
</organism>
<dbReference type="EMBL" id="HBUF01077485">
    <property type="protein sequence ID" value="CAG6631637.1"/>
    <property type="molecule type" value="Transcribed_RNA"/>
</dbReference>
<name>A0A8D8QHX2_9HEMI</name>
<proteinExistence type="predicted"/>
<sequence>MRGLSLGHNGTVTLHSSVLFIFAAARGCRLFGRLVLLVDFGRKQLLIVDTEPVPFQLGRDAIPNVGHVNHDGFDAGAHGPAPLVGGLLATVVELDELKPLGALRQVNASQRLGRAYSRPNEDARVFVRVWSVQALAPWSSNRHGFTLASGTDQEVDQTGRVNARLVILVQVFAEGDALFEHLFDFRHREEHDLG</sequence>
<dbReference type="AlphaFoldDB" id="A0A8D8QHX2"/>